<keyword evidence="2" id="KW-0812">Transmembrane</keyword>
<evidence type="ECO:0000313" key="4">
    <source>
        <dbReference type="Proteomes" id="UP000736335"/>
    </source>
</evidence>
<evidence type="ECO:0000256" key="1">
    <source>
        <dbReference type="SAM" id="MobiDB-lite"/>
    </source>
</evidence>
<proteinExistence type="predicted"/>
<keyword evidence="2" id="KW-1133">Transmembrane helix</keyword>
<evidence type="ECO:0000256" key="2">
    <source>
        <dbReference type="SAM" id="Phobius"/>
    </source>
</evidence>
<keyword evidence="4" id="KW-1185">Reference proteome</keyword>
<gene>
    <name evidence="3" type="ORF">BJ322DRAFT_85190</name>
</gene>
<dbReference type="AlphaFoldDB" id="A0A9P6LD67"/>
<accession>A0A9P6LD67</accession>
<dbReference type="EMBL" id="WIUZ02000001">
    <property type="protein sequence ID" value="KAF9792916.1"/>
    <property type="molecule type" value="Genomic_DNA"/>
</dbReference>
<reference evidence="3" key="2">
    <citation type="submission" date="2020-11" db="EMBL/GenBank/DDBJ databases">
        <authorList>
            <consortium name="DOE Joint Genome Institute"/>
            <person name="Kuo A."/>
            <person name="Miyauchi S."/>
            <person name="Kiss E."/>
            <person name="Drula E."/>
            <person name="Kohler A."/>
            <person name="Sanchez-Garcia M."/>
            <person name="Andreopoulos B."/>
            <person name="Barry K.W."/>
            <person name="Bonito G."/>
            <person name="Buee M."/>
            <person name="Carver A."/>
            <person name="Chen C."/>
            <person name="Cichocki N."/>
            <person name="Clum A."/>
            <person name="Culley D."/>
            <person name="Crous P.W."/>
            <person name="Fauchery L."/>
            <person name="Girlanda M."/>
            <person name="Hayes R."/>
            <person name="Keri Z."/>
            <person name="Labutti K."/>
            <person name="Lipzen A."/>
            <person name="Lombard V."/>
            <person name="Magnuson J."/>
            <person name="Maillard F."/>
            <person name="Morin E."/>
            <person name="Murat C."/>
            <person name="Nolan M."/>
            <person name="Ohm R."/>
            <person name="Pangilinan J."/>
            <person name="Pereira M."/>
            <person name="Perotto S."/>
            <person name="Peter M."/>
            <person name="Riley R."/>
            <person name="Sitrit Y."/>
            <person name="Stielow B."/>
            <person name="Szollosi G."/>
            <person name="Zifcakova L."/>
            <person name="Stursova M."/>
            <person name="Spatafora J.W."/>
            <person name="Tedersoo L."/>
            <person name="Vaario L.-M."/>
            <person name="Yamada A."/>
            <person name="Yan M."/>
            <person name="Wang P."/>
            <person name="Xu J."/>
            <person name="Bruns T."/>
            <person name="Baldrian P."/>
            <person name="Vilgalys R."/>
            <person name="Henrissat B."/>
            <person name="Grigoriev I.V."/>
            <person name="Hibbett D."/>
            <person name="Nagy L.G."/>
            <person name="Martin F.M."/>
        </authorList>
    </citation>
    <scope>NUCLEOTIDE SEQUENCE</scope>
    <source>
        <strain evidence="3">UH-Tt-Lm1</strain>
    </source>
</reference>
<organism evidence="3 4">
    <name type="scientific">Thelephora terrestris</name>
    <dbReference type="NCBI Taxonomy" id="56493"/>
    <lineage>
        <taxon>Eukaryota</taxon>
        <taxon>Fungi</taxon>
        <taxon>Dikarya</taxon>
        <taxon>Basidiomycota</taxon>
        <taxon>Agaricomycotina</taxon>
        <taxon>Agaricomycetes</taxon>
        <taxon>Thelephorales</taxon>
        <taxon>Thelephoraceae</taxon>
        <taxon>Thelephora</taxon>
    </lineage>
</organism>
<feature type="transmembrane region" description="Helical" evidence="2">
    <location>
        <begin position="37"/>
        <end position="60"/>
    </location>
</feature>
<dbReference type="Proteomes" id="UP000736335">
    <property type="component" value="Unassembled WGS sequence"/>
</dbReference>
<dbReference type="OrthoDB" id="3350812at2759"/>
<comment type="caution">
    <text evidence="3">The sequence shown here is derived from an EMBL/GenBank/DDBJ whole genome shotgun (WGS) entry which is preliminary data.</text>
</comment>
<name>A0A9P6LD67_9AGAM</name>
<feature type="region of interest" description="Disordered" evidence="1">
    <location>
        <begin position="212"/>
        <end position="238"/>
    </location>
</feature>
<feature type="transmembrane region" description="Helical" evidence="2">
    <location>
        <begin position="125"/>
        <end position="144"/>
    </location>
</feature>
<feature type="compositionally biased region" description="Basic and acidic residues" evidence="1">
    <location>
        <begin position="228"/>
        <end position="238"/>
    </location>
</feature>
<feature type="transmembrane region" description="Helical" evidence="2">
    <location>
        <begin position="80"/>
        <end position="104"/>
    </location>
</feature>
<reference evidence="3" key="1">
    <citation type="journal article" date="2020" name="Nat. Commun.">
        <title>Large-scale genome sequencing of mycorrhizal fungi provides insights into the early evolution of symbiotic traits.</title>
        <authorList>
            <person name="Miyauchi S."/>
            <person name="Kiss E."/>
            <person name="Kuo A."/>
            <person name="Drula E."/>
            <person name="Kohler A."/>
            <person name="Sanchez-Garcia M."/>
            <person name="Morin E."/>
            <person name="Andreopoulos B."/>
            <person name="Barry K.W."/>
            <person name="Bonito G."/>
            <person name="Buee M."/>
            <person name="Carver A."/>
            <person name="Chen C."/>
            <person name="Cichocki N."/>
            <person name="Clum A."/>
            <person name="Culley D."/>
            <person name="Crous P.W."/>
            <person name="Fauchery L."/>
            <person name="Girlanda M."/>
            <person name="Hayes R.D."/>
            <person name="Keri Z."/>
            <person name="LaButti K."/>
            <person name="Lipzen A."/>
            <person name="Lombard V."/>
            <person name="Magnuson J."/>
            <person name="Maillard F."/>
            <person name="Murat C."/>
            <person name="Nolan M."/>
            <person name="Ohm R.A."/>
            <person name="Pangilinan J."/>
            <person name="Pereira M.F."/>
            <person name="Perotto S."/>
            <person name="Peter M."/>
            <person name="Pfister S."/>
            <person name="Riley R."/>
            <person name="Sitrit Y."/>
            <person name="Stielow J.B."/>
            <person name="Szollosi G."/>
            <person name="Zifcakova L."/>
            <person name="Stursova M."/>
            <person name="Spatafora J.W."/>
            <person name="Tedersoo L."/>
            <person name="Vaario L.M."/>
            <person name="Yamada A."/>
            <person name="Yan M."/>
            <person name="Wang P."/>
            <person name="Xu J."/>
            <person name="Bruns T."/>
            <person name="Baldrian P."/>
            <person name="Vilgalys R."/>
            <person name="Dunand C."/>
            <person name="Henrissat B."/>
            <person name="Grigoriev I.V."/>
            <person name="Hibbett D."/>
            <person name="Nagy L.G."/>
            <person name="Martin F.M."/>
        </authorList>
    </citation>
    <scope>NUCLEOTIDE SEQUENCE</scope>
    <source>
        <strain evidence="3">UH-Tt-Lm1</strain>
    </source>
</reference>
<keyword evidence="2" id="KW-0472">Membrane</keyword>
<protein>
    <submittedName>
        <fullName evidence="3">Uncharacterized protein</fullName>
    </submittedName>
</protein>
<sequence>MIIIYKISTWGTVFSICISESILLLRTHAVYSGSRRVTIPLSILYTVLVVAGVVITWSYLRTIGFGLPPSPLFTGCYLTQQGAIVFFDPLLLLTFEFVVVILTVRKGFRDFRTGTPLMRVVYRDSVSFFLVLFAFSTIFVVALTPPQYGALANTATRVFHSIICCRILLNIKQAAMPTNGTTAISAGMSFATPPGEQTSQGETIQMVGCNSWDDERNLGSEMAGTSSQDKDRPVGEVE</sequence>
<evidence type="ECO:0000313" key="3">
    <source>
        <dbReference type="EMBL" id="KAF9792916.1"/>
    </source>
</evidence>